<sequence length="350" mass="39320">MNVLITSTARRIDFVGFFQEAYRKLDINGKVIATDPEYNAPSLQQGDISYVVPAHTDPEYANVILEICKEHEVKGILPLNDLEVAQLIEHKDKFMENGISVFVPSADVNEKIRDKGKYEELLGGFGVKAPKTFSNVKDTKKAVESGELDLPVILKPRNGSASVGIEFVYYLEDLEMAYRRVVEEIKAEPLTEATDKNPEENVIIQQVVEGDKFSLDIFNDLNGHYVTSFVRKQLAMRGGDVDRCIIYDEPVLHDIARKIGENLGHVGYINTDVYYDGKDYYVIDINPRVGGGYAFSHHAGADLPSIILALLSGQDIKKEWAEEEPGLEFARHDVVTQINKNRGKRLYSHS</sequence>
<dbReference type="STRING" id="745820.SAMN04488053_10765"/>
<dbReference type="GO" id="GO:0005524">
    <property type="term" value="F:ATP binding"/>
    <property type="evidence" value="ECO:0007669"/>
    <property type="project" value="UniProtKB-UniRule"/>
</dbReference>
<dbReference type="PROSITE" id="PS50975">
    <property type="entry name" value="ATP_GRASP"/>
    <property type="match status" value="1"/>
</dbReference>
<evidence type="ECO:0000256" key="4">
    <source>
        <dbReference type="PROSITE-ProRule" id="PRU00409"/>
    </source>
</evidence>
<dbReference type="NCBIfam" id="NF009404">
    <property type="entry name" value="PRK12767.1-3"/>
    <property type="match status" value="1"/>
</dbReference>
<dbReference type="InterPro" id="IPR048764">
    <property type="entry name" value="PylC_N"/>
</dbReference>
<evidence type="ECO:0000313" key="7">
    <source>
        <dbReference type="Proteomes" id="UP000198778"/>
    </source>
</evidence>
<evidence type="ECO:0000256" key="3">
    <source>
        <dbReference type="ARBA" id="ARBA00022840"/>
    </source>
</evidence>
<dbReference type="SUPFAM" id="SSF56059">
    <property type="entry name" value="Glutathione synthetase ATP-binding domain-like"/>
    <property type="match status" value="1"/>
</dbReference>
<dbReference type="Proteomes" id="UP000198778">
    <property type="component" value="Unassembled WGS sequence"/>
</dbReference>
<accession>A0A1H0GWQ5</accession>
<keyword evidence="7" id="KW-1185">Reference proteome</keyword>
<keyword evidence="2 4" id="KW-0547">Nucleotide-binding</keyword>
<dbReference type="EMBL" id="FNIL01000007">
    <property type="protein sequence ID" value="SDO11212.1"/>
    <property type="molecule type" value="Genomic_DNA"/>
</dbReference>
<reference evidence="7" key="1">
    <citation type="submission" date="2016-10" db="EMBL/GenBank/DDBJ databases">
        <authorList>
            <person name="Varghese N."/>
            <person name="Submissions S."/>
        </authorList>
    </citation>
    <scope>NUCLEOTIDE SEQUENCE [LARGE SCALE GENOMIC DNA]</scope>
    <source>
        <strain evidence="7">CGMCC 1.10369</strain>
    </source>
</reference>
<dbReference type="InterPro" id="IPR013815">
    <property type="entry name" value="ATP_grasp_subdomain_1"/>
</dbReference>
<keyword evidence="1" id="KW-0436">Ligase</keyword>
<dbReference type="PANTHER" id="PTHR43055">
    <property type="entry name" value="FORMATE-DEPENDENT PHOSPHORIBOSYLGLYCINAMIDE FORMYLTRANSFERASE"/>
    <property type="match status" value="1"/>
</dbReference>
<evidence type="ECO:0000256" key="1">
    <source>
        <dbReference type="ARBA" id="ARBA00022598"/>
    </source>
</evidence>
<protein>
    <submittedName>
        <fullName evidence="6">Carbamoyl-phosphate synthase large subunit</fullName>
    </submittedName>
</protein>
<evidence type="ECO:0000313" key="6">
    <source>
        <dbReference type="EMBL" id="SDO11212.1"/>
    </source>
</evidence>
<dbReference type="OrthoDB" id="9803907at2"/>
<evidence type="ECO:0000259" key="5">
    <source>
        <dbReference type="PROSITE" id="PS50975"/>
    </source>
</evidence>
<dbReference type="InterPro" id="IPR011761">
    <property type="entry name" value="ATP-grasp"/>
</dbReference>
<dbReference type="AlphaFoldDB" id="A0A1H0GWQ5"/>
<dbReference type="PANTHER" id="PTHR43055:SF1">
    <property type="entry name" value="FORMATE-DEPENDENT PHOSPHORIBOSYLGLYCINAMIDE FORMYLTRANSFERASE"/>
    <property type="match status" value="1"/>
</dbReference>
<name>A0A1H0GWQ5_9BACI</name>
<evidence type="ECO:0000256" key="2">
    <source>
        <dbReference type="ARBA" id="ARBA00022741"/>
    </source>
</evidence>
<dbReference type="GO" id="GO:0046872">
    <property type="term" value="F:metal ion binding"/>
    <property type="evidence" value="ECO:0007669"/>
    <property type="project" value="InterPro"/>
</dbReference>
<dbReference type="GO" id="GO:0005829">
    <property type="term" value="C:cytosol"/>
    <property type="evidence" value="ECO:0007669"/>
    <property type="project" value="TreeGrafter"/>
</dbReference>
<dbReference type="Gene3D" id="3.40.50.20">
    <property type="match status" value="1"/>
</dbReference>
<dbReference type="Pfam" id="PF21360">
    <property type="entry name" value="PylC-like_N"/>
    <property type="match status" value="1"/>
</dbReference>
<gene>
    <name evidence="6" type="ORF">SAMN04488053_10765</name>
</gene>
<organism evidence="6 7">
    <name type="scientific">Alkalicoccus daliensis</name>
    <dbReference type="NCBI Taxonomy" id="745820"/>
    <lineage>
        <taxon>Bacteria</taxon>
        <taxon>Bacillati</taxon>
        <taxon>Bacillota</taxon>
        <taxon>Bacilli</taxon>
        <taxon>Bacillales</taxon>
        <taxon>Bacillaceae</taxon>
        <taxon>Alkalicoccus</taxon>
    </lineage>
</organism>
<dbReference type="RefSeq" id="WP_090843116.1">
    <property type="nucleotide sequence ID" value="NZ_FNIL01000007.1"/>
</dbReference>
<feature type="domain" description="ATP-grasp" evidence="5">
    <location>
        <begin position="119"/>
        <end position="312"/>
    </location>
</feature>
<keyword evidence="3 4" id="KW-0067">ATP-binding</keyword>
<dbReference type="GO" id="GO:0016874">
    <property type="term" value="F:ligase activity"/>
    <property type="evidence" value="ECO:0007669"/>
    <property type="project" value="UniProtKB-KW"/>
</dbReference>
<dbReference type="Pfam" id="PF15632">
    <property type="entry name" value="ATPgrasp_Ter"/>
    <property type="match status" value="1"/>
</dbReference>
<dbReference type="Gene3D" id="3.30.1490.20">
    <property type="entry name" value="ATP-grasp fold, A domain"/>
    <property type="match status" value="1"/>
</dbReference>
<dbReference type="Gene3D" id="3.30.470.20">
    <property type="entry name" value="ATP-grasp fold, B domain"/>
    <property type="match status" value="1"/>
</dbReference>
<proteinExistence type="predicted"/>